<feature type="region of interest" description="Disordered" evidence="1">
    <location>
        <begin position="1"/>
        <end position="33"/>
    </location>
</feature>
<evidence type="ECO:0000256" key="1">
    <source>
        <dbReference type="SAM" id="MobiDB-lite"/>
    </source>
</evidence>
<dbReference type="Pfam" id="PF11312">
    <property type="entry name" value="Methyltransf_34"/>
    <property type="match status" value="1"/>
</dbReference>
<dbReference type="EMBL" id="KL647768">
    <property type="protein sequence ID" value="KEY73737.1"/>
    <property type="molecule type" value="Genomic_DNA"/>
</dbReference>
<protein>
    <recommendedName>
        <fullName evidence="4">25S rRNA (Uridine(2843)-N(3))-methyltransferase</fullName>
    </recommendedName>
</protein>
<name>A0A084B858_STACB</name>
<dbReference type="HOGENOM" id="CLU_028833_1_0_1"/>
<proteinExistence type="predicted"/>
<dbReference type="AlphaFoldDB" id="A0A084B858"/>
<evidence type="ECO:0000313" key="2">
    <source>
        <dbReference type="EMBL" id="KEY73737.1"/>
    </source>
</evidence>
<sequence length="347" mass="38263">MVKKQSSSKQKPSKPKQSALTSETPTALDRVPQLSQKQQQRLLDIFSQAFGQVLSAENFAGLLQEIKQALYNRDFATAFGREDYLEAYAARWSPTRALAYASVFLYITDHIISNVVTTPDPGSGDGGSLKMLCVGGCAAEQLAFASYLHETSYTGRLTLLDSAPWSKVVSHLQSGITTAPTLSKYASAATKSSNVALLDPAAVSVNFVQEDVLALNQKQLVELAGAGPLLVTLLFTLNELYTYGGLAKTTKLLRQLGQALPNGSLLLVVDSPGSYSEVAVGQEKKRYPMAWLLHHTLQETKDIEYSWEKLESHDSIWFRLPEGLVYPIPLENMRYQMHLYRLLQTPS</sequence>
<keyword evidence="3" id="KW-1185">Reference proteome</keyword>
<gene>
    <name evidence="2" type="ORF">S7711_06313</name>
</gene>
<dbReference type="Proteomes" id="UP000028045">
    <property type="component" value="Unassembled WGS sequence"/>
</dbReference>
<dbReference type="OrthoDB" id="6419443at2759"/>
<accession>A0A084B858</accession>
<dbReference type="InterPro" id="IPR021463">
    <property type="entry name" value="Methyltransf_34"/>
</dbReference>
<organism evidence="2 3">
    <name type="scientific">Stachybotrys chartarum (strain CBS 109288 / IBT 7711)</name>
    <name type="common">Toxic black mold</name>
    <name type="synonym">Stilbospora chartarum</name>
    <dbReference type="NCBI Taxonomy" id="1280523"/>
    <lineage>
        <taxon>Eukaryota</taxon>
        <taxon>Fungi</taxon>
        <taxon>Dikarya</taxon>
        <taxon>Ascomycota</taxon>
        <taxon>Pezizomycotina</taxon>
        <taxon>Sordariomycetes</taxon>
        <taxon>Hypocreomycetidae</taxon>
        <taxon>Hypocreales</taxon>
        <taxon>Stachybotryaceae</taxon>
        <taxon>Stachybotrys</taxon>
    </lineage>
</organism>
<evidence type="ECO:0008006" key="4">
    <source>
        <dbReference type="Google" id="ProtNLM"/>
    </source>
</evidence>
<evidence type="ECO:0000313" key="3">
    <source>
        <dbReference type="Proteomes" id="UP000028045"/>
    </source>
</evidence>
<feature type="compositionally biased region" description="Low complexity" evidence="1">
    <location>
        <begin position="1"/>
        <end position="18"/>
    </location>
</feature>
<reference evidence="2 3" key="1">
    <citation type="journal article" date="2014" name="BMC Genomics">
        <title>Comparative genome sequencing reveals chemotype-specific gene clusters in the toxigenic black mold Stachybotrys.</title>
        <authorList>
            <person name="Semeiks J."/>
            <person name="Borek D."/>
            <person name="Otwinowski Z."/>
            <person name="Grishin N.V."/>
        </authorList>
    </citation>
    <scope>NUCLEOTIDE SEQUENCE [LARGE SCALE GENOMIC DNA]</scope>
    <source>
        <strain evidence="3">CBS 109288 / IBT 7711</strain>
    </source>
</reference>